<dbReference type="InterPro" id="IPR001853">
    <property type="entry name" value="DSBA-like_thioredoxin_dom"/>
</dbReference>
<dbReference type="Gene3D" id="3.40.30.10">
    <property type="entry name" value="Glutaredoxin"/>
    <property type="match status" value="1"/>
</dbReference>
<protein>
    <recommendedName>
        <fullName evidence="1">DSBA-like thioredoxin domain-containing protein</fullName>
    </recommendedName>
</protein>
<evidence type="ECO:0000259" key="1">
    <source>
        <dbReference type="Pfam" id="PF01323"/>
    </source>
</evidence>
<dbReference type="InterPro" id="IPR036249">
    <property type="entry name" value="Thioredoxin-like_sf"/>
</dbReference>
<evidence type="ECO:0000313" key="3">
    <source>
        <dbReference type="Proteomes" id="UP000500806"/>
    </source>
</evidence>
<dbReference type="AlphaFoldDB" id="A0A6M9PQI5"/>
<dbReference type="KEGG" id="pani:DCO16_03040"/>
<dbReference type="GO" id="GO:0016491">
    <property type="term" value="F:oxidoreductase activity"/>
    <property type="evidence" value="ECO:0007669"/>
    <property type="project" value="InterPro"/>
</dbReference>
<dbReference type="SUPFAM" id="SSF52833">
    <property type="entry name" value="Thioredoxin-like"/>
    <property type="match status" value="1"/>
</dbReference>
<dbReference type="RefSeq" id="WP_173942293.1">
    <property type="nucleotide sequence ID" value="NZ_CBCSCD010000003.1"/>
</dbReference>
<sequence>MIQIQIWGDFECPYTYYQVLVLSKLKKQYSSNIDILWRAPKLPIKKGSSVPDQSYIDNFQTAALDSIVDENQLKMRIPKLLRDTWLIQECALYANTLDKTLPFTTKIFEALFKKGTDISLEIEILKIAEKVGLNPEILRGILNTGTYTKQTILDANEYQTYGFQGIPAMLIGEKNFSPRSFSPITGYKTFEQLLKLIPISSLNGGGNLESN</sequence>
<gene>
    <name evidence="2" type="ORF">DCO16_03040</name>
</gene>
<reference evidence="2 3" key="1">
    <citation type="submission" date="2018-04" db="EMBL/GenBank/DDBJ databases">
        <title>Polynucleobacter sp. LimPoW16 genome.</title>
        <authorList>
            <person name="Hahn M.W."/>
        </authorList>
    </citation>
    <scope>NUCLEOTIDE SEQUENCE [LARGE SCALE GENOMIC DNA]</scope>
    <source>
        <strain evidence="2 3">LimPoW16</strain>
    </source>
</reference>
<dbReference type="Pfam" id="PF01323">
    <property type="entry name" value="DSBA"/>
    <property type="match status" value="1"/>
</dbReference>
<dbReference type="EMBL" id="CP028941">
    <property type="protein sequence ID" value="QKM62142.1"/>
    <property type="molecule type" value="Genomic_DNA"/>
</dbReference>
<accession>A0A6M9PQI5</accession>
<evidence type="ECO:0000313" key="2">
    <source>
        <dbReference type="EMBL" id="QKM62142.1"/>
    </source>
</evidence>
<keyword evidence="3" id="KW-1185">Reference proteome</keyword>
<organism evidence="2 3">
    <name type="scientific">Polynucleobacter antarcticus</name>
    <dbReference type="NCBI Taxonomy" id="1743162"/>
    <lineage>
        <taxon>Bacteria</taxon>
        <taxon>Pseudomonadati</taxon>
        <taxon>Pseudomonadota</taxon>
        <taxon>Betaproteobacteria</taxon>
        <taxon>Burkholderiales</taxon>
        <taxon>Burkholderiaceae</taxon>
        <taxon>Polynucleobacter</taxon>
    </lineage>
</organism>
<feature type="domain" description="DSBA-like thioredoxin" evidence="1">
    <location>
        <begin position="3"/>
        <end position="180"/>
    </location>
</feature>
<dbReference type="Proteomes" id="UP000500806">
    <property type="component" value="Chromosome"/>
</dbReference>
<name>A0A6M9PQI5_9BURK</name>
<proteinExistence type="predicted"/>